<name>A0A8H7UEY6_9FUNG</name>
<keyword evidence="1" id="KW-0732">Signal</keyword>
<protein>
    <submittedName>
        <fullName evidence="2">Uncharacterized protein</fullName>
    </submittedName>
</protein>
<feature type="chain" id="PRO_5034889616" evidence="1">
    <location>
        <begin position="18"/>
        <end position="199"/>
    </location>
</feature>
<evidence type="ECO:0000256" key="1">
    <source>
        <dbReference type="SAM" id="SignalP"/>
    </source>
</evidence>
<evidence type="ECO:0000313" key="3">
    <source>
        <dbReference type="Proteomes" id="UP000612746"/>
    </source>
</evidence>
<evidence type="ECO:0000313" key="2">
    <source>
        <dbReference type="EMBL" id="KAG2177428.1"/>
    </source>
</evidence>
<feature type="signal peptide" evidence="1">
    <location>
        <begin position="1"/>
        <end position="17"/>
    </location>
</feature>
<gene>
    <name evidence="2" type="ORF">INT44_007939</name>
</gene>
<dbReference type="EMBL" id="JAEPRA010000012">
    <property type="protein sequence ID" value="KAG2177428.1"/>
    <property type="molecule type" value="Genomic_DNA"/>
</dbReference>
<accession>A0A8H7UEY6</accession>
<reference evidence="2" key="1">
    <citation type="submission" date="2020-12" db="EMBL/GenBank/DDBJ databases">
        <title>Metabolic potential, ecology and presence of endohyphal bacteria is reflected in genomic diversity of Mucoromycotina.</title>
        <authorList>
            <person name="Muszewska A."/>
            <person name="Okrasinska A."/>
            <person name="Steczkiewicz K."/>
            <person name="Drgas O."/>
            <person name="Orlowska M."/>
            <person name="Perlinska-Lenart U."/>
            <person name="Aleksandrzak-Piekarczyk T."/>
            <person name="Szatraj K."/>
            <person name="Zielenkiewicz U."/>
            <person name="Pilsyk S."/>
            <person name="Malc E."/>
            <person name="Mieczkowski P."/>
            <person name="Kruszewska J.S."/>
            <person name="Biernat P."/>
            <person name="Pawlowska J."/>
        </authorList>
    </citation>
    <scope>NUCLEOTIDE SEQUENCE</scope>
    <source>
        <strain evidence="2">WA0000051536</strain>
    </source>
</reference>
<comment type="caution">
    <text evidence="2">The sequence shown here is derived from an EMBL/GenBank/DDBJ whole genome shotgun (WGS) entry which is preliminary data.</text>
</comment>
<dbReference type="OrthoDB" id="2276720at2759"/>
<sequence length="199" mass="20386">MKFALVALASLLNLALAQVQAPDGTFNVTNPVKGGTFVQGKSLPVVYDLLVNPITLQLNVYLVYGGSGNVTQVAIAQNADVTEDASSLQNKNGQSYWEHSINYVIPSTVPAGPYNVVFEDVTSHTNTTVPITINAGPMSIVSTSMMMSSTVASSSAATSSASAAASSTSAPAAQSASNQLGFTWIPIAACLVMAGALAL</sequence>
<organism evidence="2 3">
    <name type="scientific">Umbelopsis vinacea</name>
    <dbReference type="NCBI Taxonomy" id="44442"/>
    <lineage>
        <taxon>Eukaryota</taxon>
        <taxon>Fungi</taxon>
        <taxon>Fungi incertae sedis</taxon>
        <taxon>Mucoromycota</taxon>
        <taxon>Mucoromycotina</taxon>
        <taxon>Umbelopsidomycetes</taxon>
        <taxon>Umbelopsidales</taxon>
        <taxon>Umbelopsidaceae</taxon>
        <taxon>Umbelopsis</taxon>
    </lineage>
</organism>
<dbReference type="Proteomes" id="UP000612746">
    <property type="component" value="Unassembled WGS sequence"/>
</dbReference>
<dbReference type="AlphaFoldDB" id="A0A8H7UEY6"/>
<proteinExistence type="predicted"/>
<keyword evidence="3" id="KW-1185">Reference proteome</keyword>